<dbReference type="InterPro" id="IPR058240">
    <property type="entry name" value="rSAM_sf"/>
</dbReference>
<gene>
    <name evidence="8 11" type="primary">lipA</name>
    <name evidence="11" type="ORF">GCM10022279_16670</name>
</gene>
<dbReference type="PROSITE" id="PS51918">
    <property type="entry name" value="RADICAL_SAM"/>
    <property type="match status" value="1"/>
</dbReference>
<evidence type="ECO:0000256" key="3">
    <source>
        <dbReference type="ARBA" id="ARBA00022691"/>
    </source>
</evidence>
<keyword evidence="3 8" id="KW-0949">S-adenosyl-L-methionine</keyword>
<name>A0ABP7R7V0_9BURK</name>
<dbReference type="Gene3D" id="3.20.20.70">
    <property type="entry name" value="Aldolase class I"/>
    <property type="match status" value="1"/>
</dbReference>
<comment type="catalytic activity">
    <reaction evidence="7 8">
        <text>[[Fe-S] cluster scaffold protein carrying a second [4Fe-4S](2+) cluster] + N(6)-octanoyl-L-lysyl-[protein] + 2 oxidized [2Fe-2S]-[ferredoxin] + 2 S-adenosyl-L-methionine + 4 H(+) = [[Fe-S] cluster scaffold protein] + N(6)-[(R)-dihydrolipoyl]-L-lysyl-[protein] + 4 Fe(3+) + 2 hydrogen sulfide + 2 5'-deoxyadenosine + 2 L-methionine + 2 reduced [2Fe-2S]-[ferredoxin]</text>
        <dbReference type="Rhea" id="RHEA:16585"/>
        <dbReference type="Rhea" id="RHEA-COMP:9928"/>
        <dbReference type="Rhea" id="RHEA-COMP:10000"/>
        <dbReference type="Rhea" id="RHEA-COMP:10001"/>
        <dbReference type="Rhea" id="RHEA-COMP:10475"/>
        <dbReference type="Rhea" id="RHEA-COMP:14568"/>
        <dbReference type="Rhea" id="RHEA-COMP:14569"/>
        <dbReference type="ChEBI" id="CHEBI:15378"/>
        <dbReference type="ChEBI" id="CHEBI:17319"/>
        <dbReference type="ChEBI" id="CHEBI:29034"/>
        <dbReference type="ChEBI" id="CHEBI:29919"/>
        <dbReference type="ChEBI" id="CHEBI:33722"/>
        <dbReference type="ChEBI" id="CHEBI:33737"/>
        <dbReference type="ChEBI" id="CHEBI:33738"/>
        <dbReference type="ChEBI" id="CHEBI:57844"/>
        <dbReference type="ChEBI" id="CHEBI:59789"/>
        <dbReference type="ChEBI" id="CHEBI:78809"/>
        <dbReference type="ChEBI" id="CHEBI:83100"/>
        <dbReference type="EC" id="2.8.1.8"/>
    </reaction>
</comment>
<comment type="pathway">
    <text evidence="8">Protein modification; protein lipoylation via endogenous pathway; protein N(6)-(lipoyl)lysine from octanoyl-[acyl-carrier-protein]: step 2/2.</text>
</comment>
<dbReference type="RefSeq" id="WP_103043845.1">
    <property type="nucleotide sequence ID" value="NZ_BAABBP010000012.1"/>
</dbReference>
<evidence type="ECO:0000256" key="2">
    <source>
        <dbReference type="ARBA" id="ARBA00022679"/>
    </source>
</evidence>
<evidence type="ECO:0000256" key="9">
    <source>
        <dbReference type="SAM" id="MobiDB-lite"/>
    </source>
</evidence>
<feature type="domain" description="Radical SAM core" evidence="10">
    <location>
        <begin position="88"/>
        <end position="307"/>
    </location>
</feature>
<dbReference type="SUPFAM" id="SSF102114">
    <property type="entry name" value="Radical SAM enzymes"/>
    <property type="match status" value="1"/>
</dbReference>
<feature type="region of interest" description="Disordered" evidence="9">
    <location>
        <begin position="1"/>
        <end position="23"/>
    </location>
</feature>
<dbReference type="InterPro" id="IPR003698">
    <property type="entry name" value="Lipoyl_synth"/>
</dbReference>
<proteinExistence type="inferred from homology"/>
<reference evidence="12" key="1">
    <citation type="journal article" date="2019" name="Int. J. Syst. Evol. Microbiol.">
        <title>The Global Catalogue of Microorganisms (GCM) 10K type strain sequencing project: providing services to taxonomists for standard genome sequencing and annotation.</title>
        <authorList>
            <consortium name="The Broad Institute Genomics Platform"/>
            <consortium name="The Broad Institute Genome Sequencing Center for Infectious Disease"/>
            <person name="Wu L."/>
            <person name="Ma J."/>
        </authorList>
    </citation>
    <scope>NUCLEOTIDE SEQUENCE [LARGE SCALE GENOMIC DNA]</scope>
    <source>
        <strain evidence="12">JCM 17561</strain>
    </source>
</reference>
<dbReference type="InterPro" id="IPR007197">
    <property type="entry name" value="rSAM"/>
</dbReference>
<dbReference type="Pfam" id="PF04055">
    <property type="entry name" value="Radical_SAM"/>
    <property type="match status" value="1"/>
</dbReference>
<evidence type="ECO:0000256" key="8">
    <source>
        <dbReference type="HAMAP-Rule" id="MF_00206"/>
    </source>
</evidence>
<dbReference type="SFLD" id="SFLDG01058">
    <property type="entry name" value="lipoyl_synthase_like"/>
    <property type="match status" value="1"/>
</dbReference>
<keyword evidence="12" id="KW-1185">Reference proteome</keyword>
<feature type="binding site" evidence="8">
    <location>
        <position position="107"/>
    </location>
    <ligand>
        <name>[4Fe-4S] cluster</name>
        <dbReference type="ChEBI" id="CHEBI:49883"/>
        <label>2</label>
        <note>4Fe-4S-S-AdoMet</note>
    </ligand>
</feature>
<dbReference type="InterPro" id="IPR031691">
    <property type="entry name" value="LIAS_N"/>
</dbReference>
<sequence>MSASTSPTHTITRTAPGTKFVSPQGTTAIKDGIKVNAIAQVPDAQRKPEWLRMKLPTGAKYHEVMEIVRSHQLATVCAESKCPNIAECWGRGTATLMLMGSVCTRACKFCSVSTGNPNGWLDHDEPAKVADAVALMNLRYVVLTSVDRDDLADLGAGHYAACIRAIHARTPDTAVEALTPDFQGREDLVAQVLDAGLATYAQNLETVERLTHPVRDVRAGYRVTLDVLAFAKRHAPTTVTKTSMMLGLGETDAEIEQALADVRAANVDVVTMGQYMRPTKNHLPVQRYVTPDEFKRYRDLALSMGFLEAVAGPFVRSSYRAERVLEHNNVGLDTHAVLDGIRESAASSMRC</sequence>
<dbReference type="PANTHER" id="PTHR10949:SF0">
    <property type="entry name" value="LIPOYL SYNTHASE, MITOCHONDRIAL"/>
    <property type="match status" value="1"/>
</dbReference>
<dbReference type="SMART" id="SM00729">
    <property type="entry name" value="Elp3"/>
    <property type="match status" value="1"/>
</dbReference>
<comment type="cofactor">
    <cofactor evidence="8">
        <name>[4Fe-4S] cluster</name>
        <dbReference type="ChEBI" id="CHEBI:49883"/>
    </cofactor>
    <text evidence="8">Binds 2 [4Fe-4S] clusters per subunit. One cluster is coordinated with 3 cysteines and an exchangeable S-adenosyl-L-methionine.</text>
</comment>
<feature type="binding site" evidence="8">
    <location>
        <position position="103"/>
    </location>
    <ligand>
        <name>[4Fe-4S] cluster</name>
        <dbReference type="ChEBI" id="CHEBI:49883"/>
        <label>2</label>
        <note>4Fe-4S-S-AdoMet</note>
    </ligand>
</feature>
<protein>
    <recommendedName>
        <fullName evidence="8">Lipoyl synthase</fullName>
        <ecNumber evidence="8">2.8.1.8</ecNumber>
    </recommendedName>
    <alternativeName>
        <fullName evidence="8">Lip-syn</fullName>
        <shortName evidence="8">LS</shortName>
    </alternativeName>
    <alternativeName>
        <fullName evidence="8">Lipoate synthase</fullName>
    </alternativeName>
    <alternativeName>
        <fullName evidence="8">Lipoic acid synthase</fullName>
    </alternativeName>
    <alternativeName>
        <fullName evidence="8">Sulfur insertion protein LipA</fullName>
    </alternativeName>
</protein>
<dbReference type="InterPro" id="IPR013785">
    <property type="entry name" value="Aldolase_TIM"/>
</dbReference>
<organism evidence="11 12">
    <name type="scientific">Comamonas faecalis</name>
    <dbReference type="NCBI Taxonomy" id="1387849"/>
    <lineage>
        <taxon>Bacteria</taxon>
        <taxon>Pseudomonadati</taxon>
        <taxon>Pseudomonadota</taxon>
        <taxon>Betaproteobacteria</taxon>
        <taxon>Burkholderiales</taxon>
        <taxon>Comamonadaceae</taxon>
        <taxon>Comamonas</taxon>
    </lineage>
</organism>
<comment type="similarity">
    <text evidence="8">Belongs to the radical SAM superfamily. Lipoyl synthase family.</text>
</comment>
<dbReference type="Pfam" id="PF16881">
    <property type="entry name" value="LIAS_N"/>
    <property type="match status" value="1"/>
</dbReference>
<evidence type="ECO:0000259" key="10">
    <source>
        <dbReference type="PROSITE" id="PS51918"/>
    </source>
</evidence>
<keyword evidence="2 8" id="KW-0808">Transferase</keyword>
<feature type="binding site" evidence="8">
    <location>
        <position position="110"/>
    </location>
    <ligand>
        <name>[4Fe-4S] cluster</name>
        <dbReference type="ChEBI" id="CHEBI:49883"/>
        <label>2</label>
        <note>4Fe-4S-S-AdoMet</note>
    </ligand>
</feature>
<comment type="subcellular location">
    <subcellularLocation>
        <location evidence="8">Cytoplasm</location>
    </subcellularLocation>
</comment>
<dbReference type="EMBL" id="BAABBP010000012">
    <property type="protein sequence ID" value="GAA3993824.1"/>
    <property type="molecule type" value="Genomic_DNA"/>
</dbReference>
<dbReference type="NCBIfam" id="TIGR00510">
    <property type="entry name" value="lipA"/>
    <property type="match status" value="1"/>
</dbReference>
<evidence type="ECO:0000256" key="7">
    <source>
        <dbReference type="ARBA" id="ARBA00047326"/>
    </source>
</evidence>
<dbReference type="HAMAP" id="MF_00206">
    <property type="entry name" value="Lipoyl_synth"/>
    <property type="match status" value="1"/>
</dbReference>
<keyword evidence="1 8" id="KW-0004">4Fe-4S</keyword>
<keyword evidence="8" id="KW-0963">Cytoplasm</keyword>
<evidence type="ECO:0000256" key="5">
    <source>
        <dbReference type="ARBA" id="ARBA00023004"/>
    </source>
</evidence>
<dbReference type="InterPro" id="IPR006638">
    <property type="entry name" value="Elp3/MiaA/NifB-like_rSAM"/>
</dbReference>
<comment type="caution">
    <text evidence="11">The sequence shown here is derived from an EMBL/GenBank/DDBJ whole genome shotgun (WGS) entry which is preliminary data.</text>
</comment>
<feature type="binding site" evidence="8">
    <location>
        <position position="318"/>
    </location>
    <ligand>
        <name>[4Fe-4S] cluster</name>
        <dbReference type="ChEBI" id="CHEBI:49883"/>
        <label>1</label>
    </ligand>
</feature>
<evidence type="ECO:0000256" key="4">
    <source>
        <dbReference type="ARBA" id="ARBA00022723"/>
    </source>
</evidence>
<dbReference type="EC" id="2.8.1.8" evidence="8"/>
<dbReference type="SFLD" id="SFLDS00029">
    <property type="entry name" value="Radical_SAM"/>
    <property type="match status" value="1"/>
</dbReference>
<dbReference type="Proteomes" id="UP001501627">
    <property type="component" value="Unassembled WGS sequence"/>
</dbReference>
<dbReference type="CDD" id="cd01335">
    <property type="entry name" value="Radical_SAM"/>
    <property type="match status" value="1"/>
</dbReference>
<dbReference type="SFLD" id="SFLDF00271">
    <property type="entry name" value="lipoyl_synthase"/>
    <property type="match status" value="1"/>
</dbReference>
<evidence type="ECO:0000313" key="11">
    <source>
        <dbReference type="EMBL" id="GAA3993824.1"/>
    </source>
</evidence>
<keyword evidence="5 8" id="KW-0408">Iron</keyword>
<keyword evidence="6 8" id="KW-0411">Iron-sulfur</keyword>
<dbReference type="PIRSF" id="PIRSF005963">
    <property type="entry name" value="Lipoyl_synth"/>
    <property type="match status" value="1"/>
</dbReference>
<feature type="binding site" evidence="8">
    <location>
        <position position="82"/>
    </location>
    <ligand>
        <name>[4Fe-4S] cluster</name>
        <dbReference type="ChEBI" id="CHEBI:49883"/>
        <label>1</label>
    </ligand>
</feature>
<keyword evidence="4 8" id="KW-0479">Metal-binding</keyword>
<evidence type="ECO:0000256" key="1">
    <source>
        <dbReference type="ARBA" id="ARBA00022485"/>
    </source>
</evidence>
<feature type="binding site" evidence="8">
    <location>
        <position position="88"/>
    </location>
    <ligand>
        <name>[4Fe-4S] cluster</name>
        <dbReference type="ChEBI" id="CHEBI:49883"/>
        <label>1</label>
    </ligand>
</feature>
<evidence type="ECO:0000256" key="6">
    <source>
        <dbReference type="ARBA" id="ARBA00023014"/>
    </source>
</evidence>
<feature type="binding site" evidence="8">
    <location>
        <position position="77"/>
    </location>
    <ligand>
        <name>[4Fe-4S] cluster</name>
        <dbReference type="ChEBI" id="CHEBI:49883"/>
        <label>1</label>
    </ligand>
</feature>
<dbReference type="PANTHER" id="PTHR10949">
    <property type="entry name" value="LIPOYL SYNTHASE"/>
    <property type="match status" value="1"/>
</dbReference>
<evidence type="ECO:0000313" key="12">
    <source>
        <dbReference type="Proteomes" id="UP001501627"/>
    </source>
</evidence>
<dbReference type="NCBIfam" id="NF009544">
    <property type="entry name" value="PRK12928.1"/>
    <property type="match status" value="1"/>
</dbReference>
<accession>A0ABP7R7V0</accession>
<dbReference type="NCBIfam" id="NF004019">
    <property type="entry name" value="PRK05481.1"/>
    <property type="match status" value="1"/>
</dbReference>
<comment type="function">
    <text evidence="8">Catalyzes the radical-mediated insertion of two sulfur atoms into the C-6 and C-8 positions of the octanoyl moiety bound to the lipoyl domains of lipoate-dependent enzymes, thereby converting the octanoylated domains into lipoylated derivatives.</text>
</comment>